<dbReference type="PANTHER" id="PTHR34584">
    <property type="entry name" value="NA(+)/H(+) ANTIPORTER SUBUNIT E1"/>
    <property type="match status" value="1"/>
</dbReference>
<dbReference type="GO" id="GO:0005886">
    <property type="term" value="C:plasma membrane"/>
    <property type="evidence" value="ECO:0007669"/>
    <property type="project" value="UniProtKB-SubCell"/>
</dbReference>
<sequence>MSTQTEHSAAGGADPPPDVPANEEDGRPSGALRGRLVQVVGLLLLWIVLWGSVSAVVLLFGVIVAVGVALLCPVPTTRFVLIKPWRLLALAGRTAAHLVSSGATVAWEAVRHGPRTRSAVVAVPLQMDTDRLVRGAVQLTGLSPGSLVLEIDRERRVLYVHSLPVWDAEEAEKRRSEVLAAEAAILRAFGDTVPSGGTGAGSSRAPGPGRSARGAGGSGAGGTGGAGGAGTGGAADVESEPGSSGGGDRKRNGSEGS</sequence>
<proteinExistence type="inferred from homology"/>
<evidence type="ECO:0000313" key="10">
    <source>
        <dbReference type="Proteomes" id="UP000694501"/>
    </source>
</evidence>
<evidence type="ECO:0000256" key="5">
    <source>
        <dbReference type="ARBA" id="ARBA00022989"/>
    </source>
</evidence>
<organism evidence="9 10">
    <name type="scientific">Streptomyces tardus</name>
    <dbReference type="NCBI Taxonomy" id="2780544"/>
    <lineage>
        <taxon>Bacteria</taxon>
        <taxon>Bacillati</taxon>
        <taxon>Actinomycetota</taxon>
        <taxon>Actinomycetes</taxon>
        <taxon>Kitasatosporales</taxon>
        <taxon>Streptomycetaceae</taxon>
        <taxon>Streptomyces</taxon>
    </lineage>
</organism>
<dbReference type="RefSeq" id="WP_211043224.1">
    <property type="nucleotide sequence ID" value="NZ_JAELVF020000001.1"/>
</dbReference>
<keyword evidence="6 8" id="KW-0472">Membrane</keyword>
<feature type="compositionally biased region" description="Basic and acidic residues" evidence="7">
    <location>
        <begin position="247"/>
        <end position="257"/>
    </location>
</feature>
<evidence type="ECO:0000256" key="3">
    <source>
        <dbReference type="ARBA" id="ARBA00022475"/>
    </source>
</evidence>
<reference evidence="9" key="1">
    <citation type="submission" date="2021-06" db="EMBL/GenBank/DDBJ databases">
        <title>Sequencing of actinobacteria type strains.</title>
        <authorList>
            <person name="Nguyen G.-S."/>
            <person name="Wentzel A."/>
        </authorList>
    </citation>
    <scope>NUCLEOTIDE SEQUENCE</scope>
    <source>
        <strain evidence="9">P38-E01</strain>
    </source>
</reference>
<dbReference type="InterPro" id="IPR002758">
    <property type="entry name" value="Cation_antiport_E"/>
</dbReference>
<gene>
    <name evidence="9" type="ORF">JGS22_009780</name>
</gene>
<dbReference type="Proteomes" id="UP000694501">
    <property type="component" value="Unassembled WGS sequence"/>
</dbReference>
<protein>
    <submittedName>
        <fullName evidence="9">Na+/H+ antiporter subunit E</fullName>
    </submittedName>
</protein>
<evidence type="ECO:0000256" key="6">
    <source>
        <dbReference type="ARBA" id="ARBA00023136"/>
    </source>
</evidence>
<evidence type="ECO:0000313" key="9">
    <source>
        <dbReference type="EMBL" id="MBU7597897.1"/>
    </source>
</evidence>
<keyword evidence="4 8" id="KW-0812">Transmembrane</keyword>
<feature type="transmembrane region" description="Helical" evidence="8">
    <location>
        <begin position="43"/>
        <end position="71"/>
    </location>
</feature>
<name>A0A949JED0_9ACTN</name>
<evidence type="ECO:0000256" key="1">
    <source>
        <dbReference type="ARBA" id="ARBA00004651"/>
    </source>
</evidence>
<feature type="region of interest" description="Disordered" evidence="7">
    <location>
        <begin position="1"/>
        <end position="27"/>
    </location>
</feature>
<evidence type="ECO:0000256" key="7">
    <source>
        <dbReference type="SAM" id="MobiDB-lite"/>
    </source>
</evidence>
<comment type="subcellular location">
    <subcellularLocation>
        <location evidence="1">Cell membrane</location>
        <topology evidence="1">Multi-pass membrane protein</topology>
    </subcellularLocation>
</comment>
<evidence type="ECO:0000256" key="8">
    <source>
        <dbReference type="SAM" id="Phobius"/>
    </source>
</evidence>
<feature type="region of interest" description="Disordered" evidence="7">
    <location>
        <begin position="191"/>
        <end position="257"/>
    </location>
</feature>
<keyword evidence="3" id="KW-1003">Cell membrane</keyword>
<feature type="compositionally biased region" description="Gly residues" evidence="7">
    <location>
        <begin position="214"/>
        <end position="233"/>
    </location>
</feature>
<dbReference type="EMBL" id="JAELVF020000001">
    <property type="protein sequence ID" value="MBU7597897.1"/>
    <property type="molecule type" value="Genomic_DNA"/>
</dbReference>
<dbReference type="Pfam" id="PF01899">
    <property type="entry name" value="MNHE"/>
    <property type="match status" value="1"/>
</dbReference>
<evidence type="ECO:0000256" key="2">
    <source>
        <dbReference type="ARBA" id="ARBA00006228"/>
    </source>
</evidence>
<keyword evidence="5 8" id="KW-1133">Transmembrane helix</keyword>
<comment type="caution">
    <text evidence="9">The sequence shown here is derived from an EMBL/GenBank/DDBJ whole genome shotgun (WGS) entry which is preliminary data.</text>
</comment>
<keyword evidence="10" id="KW-1185">Reference proteome</keyword>
<feature type="compositionally biased region" description="Low complexity" evidence="7">
    <location>
        <begin position="201"/>
        <end position="213"/>
    </location>
</feature>
<comment type="similarity">
    <text evidence="2">Belongs to the CPA3 antiporters (TC 2.A.63) subunit E family.</text>
</comment>
<evidence type="ECO:0000256" key="4">
    <source>
        <dbReference type="ARBA" id="ARBA00022692"/>
    </source>
</evidence>
<accession>A0A949JED0</accession>
<dbReference type="GO" id="GO:0008324">
    <property type="term" value="F:monoatomic cation transmembrane transporter activity"/>
    <property type="evidence" value="ECO:0007669"/>
    <property type="project" value="InterPro"/>
</dbReference>
<dbReference type="AlphaFoldDB" id="A0A949JED0"/>
<dbReference type="PANTHER" id="PTHR34584:SF1">
    <property type="entry name" value="NA(+)_H(+) ANTIPORTER SUBUNIT E1"/>
    <property type="match status" value="1"/>
</dbReference>